<comment type="caution">
    <text evidence="9">The sequence shown here is derived from an EMBL/GenBank/DDBJ whole genome shotgun (WGS) entry which is preliminary data.</text>
</comment>
<dbReference type="GO" id="GO:0000301">
    <property type="term" value="P:retrograde transport, vesicle recycling within Golgi"/>
    <property type="evidence" value="ECO:0007669"/>
    <property type="project" value="TreeGrafter"/>
</dbReference>
<proteinExistence type="predicted"/>
<feature type="non-terminal residue" evidence="9">
    <location>
        <position position="1"/>
    </location>
</feature>
<organism evidence="9 10">
    <name type="scientific">Linum tenue</name>
    <dbReference type="NCBI Taxonomy" id="586396"/>
    <lineage>
        <taxon>Eukaryota</taxon>
        <taxon>Viridiplantae</taxon>
        <taxon>Streptophyta</taxon>
        <taxon>Embryophyta</taxon>
        <taxon>Tracheophyta</taxon>
        <taxon>Spermatophyta</taxon>
        <taxon>Magnoliopsida</taxon>
        <taxon>eudicotyledons</taxon>
        <taxon>Gunneridae</taxon>
        <taxon>Pentapetalae</taxon>
        <taxon>rosids</taxon>
        <taxon>fabids</taxon>
        <taxon>Malpighiales</taxon>
        <taxon>Linaceae</taxon>
        <taxon>Linum</taxon>
    </lineage>
</organism>
<evidence type="ECO:0000256" key="2">
    <source>
        <dbReference type="ARBA" id="ARBA00022692"/>
    </source>
</evidence>
<feature type="compositionally biased region" description="Polar residues" evidence="8">
    <location>
        <begin position="238"/>
        <end position="253"/>
    </location>
</feature>
<evidence type="ECO:0000256" key="6">
    <source>
        <dbReference type="ARBA" id="ARBA00023136"/>
    </source>
</evidence>
<feature type="compositionally biased region" description="Low complexity" evidence="8">
    <location>
        <begin position="258"/>
        <end position="278"/>
    </location>
</feature>
<dbReference type="AlphaFoldDB" id="A0AAV0H6S3"/>
<evidence type="ECO:0000256" key="8">
    <source>
        <dbReference type="SAM" id="MobiDB-lite"/>
    </source>
</evidence>
<evidence type="ECO:0008006" key="11">
    <source>
        <dbReference type="Google" id="ProtNLM"/>
    </source>
</evidence>
<protein>
    <recommendedName>
        <fullName evidence="11">Golgin candidate 2</fullName>
    </recommendedName>
</protein>
<evidence type="ECO:0000313" key="10">
    <source>
        <dbReference type="Proteomes" id="UP001154282"/>
    </source>
</evidence>
<keyword evidence="4" id="KW-0333">Golgi apparatus</keyword>
<name>A0AAV0H6S3_9ROSI</name>
<feature type="region of interest" description="Disordered" evidence="8">
    <location>
        <begin position="1"/>
        <end position="168"/>
    </location>
</feature>
<dbReference type="GO" id="GO:0000139">
    <property type="term" value="C:Golgi membrane"/>
    <property type="evidence" value="ECO:0007669"/>
    <property type="project" value="UniProtKB-SubCell"/>
</dbReference>
<feature type="coiled-coil region" evidence="7">
    <location>
        <begin position="447"/>
        <end position="474"/>
    </location>
</feature>
<dbReference type="EMBL" id="CAMGYJ010000002">
    <property type="protein sequence ID" value="CAI0380572.1"/>
    <property type="molecule type" value="Genomic_DNA"/>
</dbReference>
<reference evidence="9" key="1">
    <citation type="submission" date="2022-08" db="EMBL/GenBank/DDBJ databases">
        <authorList>
            <person name="Gutierrez-Valencia J."/>
        </authorList>
    </citation>
    <scope>NUCLEOTIDE SEQUENCE</scope>
</reference>
<evidence type="ECO:0000313" key="9">
    <source>
        <dbReference type="EMBL" id="CAI0380572.1"/>
    </source>
</evidence>
<dbReference type="PANTHER" id="PTHR13815:SF5">
    <property type="entry name" value="GOLGIN CANDIDATE 2"/>
    <property type="match status" value="1"/>
</dbReference>
<evidence type="ECO:0000256" key="7">
    <source>
        <dbReference type="SAM" id="Coils"/>
    </source>
</evidence>
<feature type="compositionally biased region" description="Polar residues" evidence="8">
    <location>
        <begin position="137"/>
        <end position="151"/>
    </location>
</feature>
<evidence type="ECO:0000256" key="4">
    <source>
        <dbReference type="ARBA" id="ARBA00023034"/>
    </source>
</evidence>
<keyword evidence="10" id="KW-1185">Reference proteome</keyword>
<dbReference type="Proteomes" id="UP001154282">
    <property type="component" value="Unassembled WGS sequence"/>
</dbReference>
<dbReference type="GO" id="GO:0031985">
    <property type="term" value="C:Golgi cisterna"/>
    <property type="evidence" value="ECO:0007669"/>
    <property type="project" value="TreeGrafter"/>
</dbReference>
<keyword evidence="5 7" id="KW-0175">Coiled coil</keyword>
<keyword evidence="3" id="KW-1133">Transmembrane helix</keyword>
<feature type="coiled-coil region" evidence="7">
    <location>
        <begin position="322"/>
        <end position="349"/>
    </location>
</feature>
<evidence type="ECO:0000256" key="5">
    <source>
        <dbReference type="ARBA" id="ARBA00023054"/>
    </source>
</evidence>
<feature type="compositionally biased region" description="Polar residues" evidence="8">
    <location>
        <begin position="104"/>
        <end position="116"/>
    </location>
</feature>
<accession>A0AAV0H6S3</accession>
<evidence type="ECO:0000256" key="1">
    <source>
        <dbReference type="ARBA" id="ARBA00004394"/>
    </source>
</evidence>
<keyword evidence="6" id="KW-0472">Membrane</keyword>
<keyword evidence="2" id="KW-0812">Transmembrane</keyword>
<feature type="compositionally biased region" description="Low complexity" evidence="8">
    <location>
        <begin position="57"/>
        <end position="72"/>
    </location>
</feature>
<sequence length="636" mass="69947">GSAQEKSPEARAHNEYLGKLSEDSGIRNSYSGSNVEKEFSSAPKPKPTLTDSDWTELLSNPNPPSTSSNRSSGGSGIRGLRKDFKRQVSYGSSSATVEGKRNLKTSSNVDNGLNINRRSDSLGNKLIKAKRSDGEESSSSARYSNVESHTNGKAVDRQGEGHASKDIFVDGVDKDRIGEIEGDGWQFQSDDISDAKVLSAGETDHHVDVSPVLQNVDGVPDVKKEVGDIYDRLRSTVKGKQNSGPASKKSVSNDLKRGSYSSSGGDSDSDSESGSSSDSESERERERRDKILAEKAAAKAVEAVKERENYVARLEGEKHHMEKILEVRAKQAAEEASELQTNMMETMEAADLEKQKHNHTIMEALARLGKLETANADLARSLATVQKNLEIESNRVADLRQEVELKEVTVEESKRKISETQQTGIHINQLGASKGVEFEREILEAECSFLADKIGRLEIKAKELEADIEVMRKDLEEPTEVEYELKRRLGQFTDHLIQKQAQVEAISSEKATLQFRIEAFTRSVDENKASTNSTDLESGASTWGERASERRMALEDKLRPGRKHLGSLLEQLDAIFVTGAVFPRRNPSAKMWAGIYLVCLHLWVIYILTSHSGDPVAEGRSGADVSLENINNTGAV</sequence>
<dbReference type="PANTHER" id="PTHR13815">
    <property type="entry name" value="GOLGIN-84"/>
    <property type="match status" value="1"/>
</dbReference>
<dbReference type="GO" id="GO:0007030">
    <property type="term" value="P:Golgi organization"/>
    <property type="evidence" value="ECO:0007669"/>
    <property type="project" value="InterPro"/>
</dbReference>
<dbReference type="Pfam" id="PF09787">
    <property type="entry name" value="Golgin_A5"/>
    <property type="match status" value="1"/>
</dbReference>
<feature type="compositionally biased region" description="Basic and acidic residues" evidence="8">
    <location>
        <begin position="154"/>
        <end position="168"/>
    </location>
</feature>
<comment type="subcellular location">
    <subcellularLocation>
        <location evidence="1">Golgi apparatus membrane</location>
    </subcellularLocation>
</comment>
<dbReference type="InterPro" id="IPR019177">
    <property type="entry name" value="Golgin_subfamily_A_member_5"/>
</dbReference>
<feature type="region of interest" description="Disordered" evidence="8">
    <location>
        <begin position="234"/>
        <end position="287"/>
    </location>
</feature>
<feature type="compositionally biased region" description="Basic and acidic residues" evidence="8">
    <location>
        <begin position="1"/>
        <end position="25"/>
    </location>
</feature>
<feature type="coiled-coil region" evidence="7">
    <location>
        <begin position="382"/>
        <end position="416"/>
    </location>
</feature>
<evidence type="ECO:0000256" key="3">
    <source>
        <dbReference type="ARBA" id="ARBA00022989"/>
    </source>
</evidence>
<gene>
    <name evidence="9" type="ORF">LITE_LOCUS2739</name>
</gene>